<sequence>MALFRRILVPVDNSPYSLDAVKLAAQLAKIHRSEIKLLHVLDTSVFEQLVRFSSKDKKTIREALYQEACGFLADMKQEAQKEAIPIEVAITQGTPHEEILAEADTWGAELIVMGKLGRRGVRSILLGSVAERVIEFSEIPVLIVK</sequence>
<name>A0A6G7PT29_9BACT</name>
<evidence type="ECO:0000256" key="1">
    <source>
        <dbReference type="ARBA" id="ARBA00008791"/>
    </source>
</evidence>
<reference evidence="2 3" key="1">
    <citation type="submission" date="2020-02" db="EMBL/GenBank/DDBJ databases">
        <title>Genome analysis of Thermosulfuriphilus ammonigenes ST65T, an anaerobic thermophilic chemolithoautotrophic bacterium isolated from a deep-sea hydrothermal vent.</title>
        <authorList>
            <person name="Slobodkina G."/>
            <person name="Allioux M."/>
            <person name="Merkel A."/>
            <person name="Alain K."/>
            <person name="Jebbar M."/>
            <person name="Slobodkin A."/>
        </authorList>
    </citation>
    <scope>NUCLEOTIDE SEQUENCE [LARGE SCALE GENOMIC DNA]</scope>
    <source>
        <strain evidence="2 3">ST65</strain>
    </source>
</reference>
<evidence type="ECO:0000313" key="2">
    <source>
        <dbReference type="EMBL" id="QIJ70835.1"/>
    </source>
</evidence>
<dbReference type="Gene3D" id="3.40.50.620">
    <property type="entry name" value="HUPs"/>
    <property type="match status" value="1"/>
</dbReference>
<accession>A0A6G7PT29</accession>
<dbReference type="KEGG" id="tav:G4V39_00485"/>
<dbReference type="SUPFAM" id="SSF52402">
    <property type="entry name" value="Adenine nucleotide alpha hydrolases-like"/>
    <property type="match status" value="1"/>
</dbReference>
<gene>
    <name evidence="2" type="ORF">G4V39_00485</name>
</gene>
<proteinExistence type="inferred from homology"/>
<dbReference type="EMBL" id="CP048877">
    <property type="protein sequence ID" value="QIJ70835.1"/>
    <property type="molecule type" value="Genomic_DNA"/>
</dbReference>
<dbReference type="InterPro" id="IPR006015">
    <property type="entry name" value="Universal_stress_UspA"/>
</dbReference>
<dbReference type="InterPro" id="IPR014729">
    <property type="entry name" value="Rossmann-like_a/b/a_fold"/>
</dbReference>
<dbReference type="PRINTS" id="PR01438">
    <property type="entry name" value="UNVRSLSTRESS"/>
</dbReference>
<dbReference type="Proteomes" id="UP000502179">
    <property type="component" value="Chromosome"/>
</dbReference>
<dbReference type="InterPro" id="IPR006016">
    <property type="entry name" value="UspA"/>
</dbReference>
<dbReference type="PANTHER" id="PTHR46268:SF6">
    <property type="entry name" value="UNIVERSAL STRESS PROTEIN UP12"/>
    <property type="match status" value="1"/>
</dbReference>
<dbReference type="Pfam" id="PF00582">
    <property type="entry name" value="Usp"/>
    <property type="match status" value="1"/>
</dbReference>
<keyword evidence="3" id="KW-1185">Reference proteome</keyword>
<dbReference type="AlphaFoldDB" id="A0A6G7PT29"/>
<dbReference type="PANTHER" id="PTHR46268">
    <property type="entry name" value="STRESS RESPONSE PROTEIN NHAX"/>
    <property type="match status" value="1"/>
</dbReference>
<evidence type="ECO:0000313" key="3">
    <source>
        <dbReference type="Proteomes" id="UP000502179"/>
    </source>
</evidence>
<organism evidence="2 3">
    <name type="scientific">Thermosulfuriphilus ammonigenes</name>
    <dbReference type="NCBI Taxonomy" id="1936021"/>
    <lineage>
        <taxon>Bacteria</taxon>
        <taxon>Pseudomonadati</taxon>
        <taxon>Thermodesulfobacteriota</taxon>
        <taxon>Thermodesulfobacteria</taxon>
        <taxon>Thermodesulfobacteriales</taxon>
        <taxon>Thermodesulfobacteriaceae</taxon>
        <taxon>Thermosulfuriphilus</taxon>
    </lineage>
</organism>
<comment type="similarity">
    <text evidence="1">Belongs to the universal stress protein A family.</text>
</comment>
<dbReference type="CDD" id="cd00293">
    <property type="entry name" value="USP-like"/>
    <property type="match status" value="1"/>
</dbReference>
<protein>
    <submittedName>
        <fullName evidence="2">Universal stress protein</fullName>
    </submittedName>
</protein>
<dbReference type="RefSeq" id="WP_166031058.1">
    <property type="nucleotide sequence ID" value="NZ_CP048877.1"/>
</dbReference>